<name>T1CIW4_9PORP</name>
<reference evidence="2 3" key="2">
    <citation type="journal article" date="2013" name="Genome Announc.">
        <title>Draft Genome Sequences of Porphyromonas crevioricanis JCM 15906T and Porphyromonas cansulci JCM 13913T Isolated from a Canine Oral Cavity.</title>
        <authorList>
            <person name="Sakamoto M."/>
            <person name="Tanaka N."/>
            <person name="Shiwa Y."/>
            <person name="Yoshikawa H."/>
            <person name="Ohkuma M."/>
        </authorList>
    </citation>
    <scope>NUCLEOTIDE SEQUENCE [LARGE SCALE GENOMIC DNA]</scope>
    <source>
        <strain evidence="2 3">JCM 15906</strain>
    </source>
</reference>
<dbReference type="RefSeq" id="WP_023938612.1">
    <property type="nucleotide sequence ID" value="NZ_BAOU01000059.1"/>
</dbReference>
<protein>
    <submittedName>
        <fullName evidence="2">Surface proteins containing Ig-like domains-like</fullName>
    </submittedName>
</protein>
<dbReference type="EMBL" id="BAOU01000059">
    <property type="protein sequence ID" value="GAD06141.1"/>
    <property type="molecule type" value="Genomic_DNA"/>
</dbReference>
<dbReference type="Pfam" id="PF07581">
    <property type="entry name" value="Glug"/>
    <property type="match status" value="1"/>
</dbReference>
<dbReference type="InterPro" id="IPR011493">
    <property type="entry name" value="GLUG"/>
</dbReference>
<sequence length="542" mass="59854">MNMHLHSVASKILLWFALPMLLLPIVSKAQEGAEQEEYPYHLAAKPERGSGSAEDPYQIDHIYQLVWMAQQVNTTNDLADVHFVQTKDLDFSETQKWENGEGWMPIGGFYSIGGIPKKFGFRGHYDGQGYRIVNLKINRPKYPYQGLFGYINSGEVRNLIIEKAEIIGQENVGCLTAYVHNSHIVNCQVIDSRSQGKDFYVGLLAGYQDGGLIEDCIVKGEVYGRDYLGGITSWNNEGEISGCTMEGKIVGKVPEGTPEDALARVIGGIAGYIRGKISYCMANVEMTGDEKVGGLLGVASRAEVRRSYVIGGWIKGQTYVGGLIGENDTSIIEDCYARAKVQGERNVGGLLGSSSYSDSRVTRCYSTGEVKAENPSFGGAFIGVKSTGVVSKCYWNTETSNMQEAVGGFYHEDIQCDGKTSEEMKKQNTYEGWDFSQVWMISPSLNEGYPTLRGKDSYPLDNAHLPNPTIQLTATADGYHIDSEEMIEQIDIFSTDGQKVYSRQVKANSCRVATNSLPKGLHVLRVKTGHKAVSFKLFLDRR</sequence>
<reference evidence="3" key="1">
    <citation type="journal article" date="2013" name="Genome">
        <title>Draft Genome Sequences of Porphyromonas crevioricanis JCM 15906T and Porphyromonas cansulci JCM 13913T Isolated from a Canine Oral Cavity.</title>
        <authorList>
            <person name="Sakamoto M."/>
            <person name="Tanaka N."/>
            <person name="Shiwa Y."/>
            <person name="Yoshikawa H."/>
            <person name="Ohkuma M."/>
        </authorList>
    </citation>
    <scope>NUCLEOTIDE SEQUENCE [LARGE SCALE GENOMIC DNA]</scope>
    <source>
        <strain evidence="3">JCM 15906</strain>
    </source>
</reference>
<evidence type="ECO:0000313" key="3">
    <source>
        <dbReference type="Proteomes" id="UP000018031"/>
    </source>
</evidence>
<evidence type="ECO:0000259" key="1">
    <source>
        <dbReference type="Pfam" id="PF07581"/>
    </source>
</evidence>
<comment type="caution">
    <text evidence="2">The sequence shown here is derived from an EMBL/GenBank/DDBJ whole genome shotgun (WGS) entry which is preliminary data.</text>
</comment>
<proteinExistence type="predicted"/>
<accession>T1CIW4</accession>
<dbReference type="AlphaFoldDB" id="T1CIW4"/>
<organism evidence="2 3">
    <name type="scientific">Porphyromonas crevioricanis JCM 15906</name>
    <dbReference type="NCBI Taxonomy" id="1305617"/>
    <lineage>
        <taxon>Bacteria</taxon>
        <taxon>Pseudomonadati</taxon>
        <taxon>Bacteroidota</taxon>
        <taxon>Bacteroidia</taxon>
        <taxon>Bacteroidales</taxon>
        <taxon>Porphyromonadaceae</taxon>
        <taxon>Porphyromonas</taxon>
    </lineage>
</organism>
<dbReference type="Proteomes" id="UP000018031">
    <property type="component" value="Unassembled WGS sequence"/>
</dbReference>
<gene>
    <name evidence="2" type="ORF">PORCRE_1863</name>
</gene>
<dbReference type="Gene3D" id="2.160.20.110">
    <property type="match status" value="1"/>
</dbReference>
<feature type="domain" description="GLUG" evidence="1">
    <location>
        <begin position="316"/>
        <end position="341"/>
    </location>
</feature>
<evidence type="ECO:0000313" key="2">
    <source>
        <dbReference type="EMBL" id="GAD06141.1"/>
    </source>
</evidence>